<feature type="transmembrane region" description="Helical" evidence="1">
    <location>
        <begin position="41"/>
        <end position="62"/>
    </location>
</feature>
<protein>
    <submittedName>
        <fullName evidence="2">Uncharacterized protein</fullName>
    </submittedName>
</protein>
<keyword evidence="1" id="KW-1133">Transmembrane helix</keyword>
<dbReference type="EMBL" id="RSAS01000586">
    <property type="protein sequence ID" value="RRR69779.1"/>
    <property type="molecule type" value="Genomic_DNA"/>
</dbReference>
<name>A0A426TWA7_9CHLR</name>
<reference evidence="2 3" key="1">
    <citation type="submission" date="2018-12" db="EMBL/GenBank/DDBJ databases">
        <title>Genome Sequence of Candidatus Viridilinea halotolerans isolated from saline sulfide-rich spring.</title>
        <authorList>
            <person name="Grouzdev D.S."/>
            <person name="Burganskaya E.I."/>
            <person name="Krutkina M.S."/>
            <person name="Sukhacheva M.V."/>
            <person name="Gorlenko V.M."/>
        </authorList>
    </citation>
    <scope>NUCLEOTIDE SEQUENCE [LARGE SCALE GENOMIC DNA]</scope>
    <source>
        <strain evidence="2">Chok-6</strain>
    </source>
</reference>
<comment type="caution">
    <text evidence="2">The sequence shown here is derived from an EMBL/GenBank/DDBJ whole genome shotgun (WGS) entry which is preliminary data.</text>
</comment>
<dbReference type="Proteomes" id="UP000280307">
    <property type="component" value="Unassembled WGS sequence"/>
</dbReference>
<feature type="transmembrane region" description="Helical" evidence="1">
    <location>
        <begin position="190"/>
        <end position="212"/>
    </location>
</feature>
<feature type="transmembrane region" description="Helical" evidence="1">
    <location>
        <begin position="74"/>
        <end position="97"/>
    </location>
</feature>
<organism evidence="2 3">
    <name type="scientific">Candidatus Viridilinea halotolerans</name>
    <dbReference type="NCBI Taxonomy" id="2491704"/>
    <lineage>
        <taxon>Bacteria</taxon>
        <taxon>Bacillati</taxon>
        <taxon>Chloroflexota</taxon>
        <taxon>Chloroflexia</taxon>
        <taxon>Chloroflexales</taxon>
        <taxon>Chloroflexineae</taxon>
        <taxon>Oscillochloridaceae</taxon>
        <taxon>Candidatus Viridilinea</taxon>
    </lineage>
</organism>
<feature type="transmembrane region" description="Helical" evidence="1">
    <location>
        <begin position="141"/>
        <end position="164"/>
    </location>
</feature>
<evidence type="ECO:0000256" key="1">
    <source>
        <dbReference type="SAM" id="Phobius"/>
    </source>
</evidence>
<keyword evidence="1" id="KW-0472">Membrane</keyword>
<feature type="transmembrane region" description="Helical" evidence="1">
    <location>
        <begin position="104"/>
        <end position="121"/>
    </location>
</feature>
<evidence type="ECO:0000313" key="2">
    <source>
        <dbReference type="EMBL" id="RRR69779.1"/>
    </source>
</evidence>
<evidence type="ECO:0000313" key="3">
    <source>
        <dbReference type="Proteomes" id="UP000280307"/>
    </source>
</evidence>
<feature type="transmembrane region" description="Helical" evidence="1">
    <location>
        <begin position="287"/>
        <end position="306"/>
    </location>
</feature>
<accession>A0A426TWA7</accession>
<feature type="transmembrane region" description="Helical" evidence="1">
    <location>
        <begin position="264"/>
        <end position="281"/>
    </location>
</feature>
<gene>
    <name evidence="2" type="ORF">EI684_14645</name>
</gene>
<feature type="transmembrane region" description="Helical" evidence="1">
    <location>
        <begin position="239"/>
        <end position="257"/>
    </location>
</feature>
<proteinExistence type="predicted"/>
<keyword evidence="1" id="KW-0812">Transmembrane</keyword>
<sequence>MAHSHEDEAPPPRHQAIVDRLAVWYDLLAAPSRLHAAERMVATFAMWGLIIHLVLIAAAQVIGGQLADLVGTTWLAAIYTPFAFILIYEVLLLILAIPESTTRALALQFQIISLIVIRNSFKDLAYLDHLTDLLVDRQAQIALAADMGGGVLLFGLVAIFYAVAGRPSSYQTALRMPTQALLRFIARKKAVAFIITLIFGALVVHTGGLLVYEAGLTLQGQAFTPQALGSPTTPLFERLFTILILADVLLLVLSLRLSDAYQHLFRGAGFVITTIVLRIALSADRPLQVVFAVAAVIFGIAVLAIYKAWPRDPWLEG</sequence>
<dbReference type="AlphaFoldDB" id="A0A426TWA7"/>